<dbReference type="AlphaFoldDB" id="W4LZV0"/>
<dbReference type="EMBL" id="AZHX01001450">
    <property type="protein sequence ID" value="ETX03261.1"/>
    <property type="molecule type" value="Genomic_DNA"/>
</dbReference>
<proteinExistence type="predicted"/>
<name>W4LZV0_9BACT</name>
<evidence type="ECO:0000313" key="2">
    <source>
        <dbReference type="Proteomes" id="UP000019140"/>
    </source>
</evidence>
<evidence type="ECO:0000313" key="1">
    <source>
        <dbReference type="EMBL" id="ETX03261.1"/>
    </source>
</evidence>
<protein>
    <recommendedName>
        <fullName evidence="3">Single Cache domain-containing protein</fullName>
    </recommendedName>
</protein>
<dbReference type="Proteomes" id="UP000019140">
    <property type="component" value="Unassembled WGS sequence"/>
</dbReference>
<accession>W4LZV0</accession>
<keyword evidence="2" id="KW-1185">Reference proteome</keyword>
<dbReference type="HOGENOM" id="CLU_1783335_0_0_7"/>
<sequence>MRKACLPVWTFLAILLVMTLVGFFAVPSAIQAAQNIYIRLQADYNLRMSKGLAQFVANRARDGISRAQISKEAQAIIANSDVDRGYSCIIDQKTQTYINHPMQSAIGVDISTKRGFFQTDLQDTSEQKWQHVVPQVQSTEGILTS</sequence>
<comment type="caution">
    <text evidence="1">The sequence shown here is derived from an EMBL/GenBank/DDBJ whole genome shotgun (WGS) entry which is preliminary data.</text>
</comment>
<organism evidence="1 2">
    <name type="scientific">Candidatus Entotheonella gemina</name>
    <dbReference type="NCBI Taxonomy" id="1429439"/>
    <lineage>
        <taxon>Bacteria</taxon>
        <taxon>Pseudomonadati</taxon>
        <taxon>Nitrospinota/Tectimicrobiota group</taxon>
        <taxon>Candidatus Tectimicrobiota</taxon>
        <taxon>Candidatus Entotheonellia</taxon>
        <taxon>Candidatus Entotheonellales</taxon>
        <taxon>Candidatus Entotheonellaceae</taxon>
        <taxon>Candidatus Entotheonella</taxon>
    </lineage>
</organism>
<reference evidence="1 2" key="1">
    <citation type="journal article" date="2014" name="Nature">
        <title>An environmental bacterial taxon with a large and distinct metabolic repertoire.</title>
        <authorList>
            <person name="Wilson M.C."/>
            <person name="Mori T."/>
            <person name="Ruckert C."/>
            <person name="Uria A.R."/>
            <person name="Helf M.J."/>
            <person name="Takada K."/>
            <person name="Gernert C."/>
            <person name="Steffens U.A."/>
            <person name="Heycke N."/>
            <person name="Schmitt S."/>
            <person name="Rinke C."/>
            <person name="Helfrich E.J."/>
            <person name="Brachmann A.O."/>
            <person name="Gurgui C."/>
            <person name="Wakimoto T."/>
            <person name="Kracht M."/>
            <person name="Crusemann M."/>
            <person name="Hentschel U."/>
            <person name="Abe I."/>
            <person name="Matsunaga S."/>
            <person name="Kalinowski J."/>
            <person name="Takeyama H."/>
            <person name="Piel J."/>
        </authorList>
    </citation>
    <scope>NUCLEOTIDE SEQUENCE [LARGE SCALE GENOMIC DNA]</scope>
    <source>
        <strain evidence="2">TSY2</strain>
    </source>
</reference>
<evidence type="ECO:0008006" key="3">
    <source>
        <dbReference type="Google" id="ProtNLM"/>
    </source>
</evidence>
<gene>
    <name evidence="1" type="ORF">ETSY2_33855</name>
</gene>